<comment type="caution">
    <text evidence="3">The sequence shown here is derived from an EMBL/GenBank/DDBJ whole genome shotgun (WGS) entry which is preliminary data.</text>
</comment>
<dbReference type="AlphaFoldDB" id="A0A976ICK8"/>
<gene>
    <name evidence="3" type="ORF">CCR75_008393</name>
</gene>
<dbReference type="EMBL" id="SHOA02000017">
    <property type="protein sequence ID" value="TDH66660.1"/>
    <property type="molecule type" value="Genomic_DNA"/>
</dbReference>
<dbReference type="PANTHER" id="PTHR12832">
    <property type="entry name" value="TESTIS-SPECIFIC PROTEIN PBS13 T-COMPLEX 11"/>
    <property type="match status" value="1"/>
</dbReference>
<dbReference type="InterPro" id="IPR008862">
    <property type="entry name" value="Tcp11"/>
</dbReference>
<feature type="compositionally biased region" description="Polar residues" evidence="2">
    <location>
        <begin position="472"/>
        <end position="487"/>
    </location>
</feature>
<evidence type="ECO:0000313" key="3">
    <source>
        <dbReference type="EMBL" id="TDH66660.1"/>
    </source>
</evidence>
<evidence type="ECO:0000256" key="1">
    <source>
        <dbReference type="ARBA" id="ARBA00010954"/>
    </source>
</evidence>
<organism evidence="3 4">
    <name type="scientific">Bremia lactucae</name>
    <name type="common">Lettuce downy mildew</name>
    <dbReference type="NCBI Taxonomy" id="4779"/>
    <lineage>
        <taxon>Eukaryota</taxon>
        <taxon>Sar</taxon>
        <taxon>Stramenopiles</taxon>
        <taxon>Oomycota</taxon>
        <taxon>Peronosporomycetes</taxon>
        <taxon>Peronosporales</taxon>
        <taxon>Peronosporaceae</taxon>
        <taxon>Bremia</taxon>
    </lineage>
</organism>
<comment type="similarity">
    <text evidence="1">Belongs to the TCP11 family.</text>
</comment>
<name>A0A976ICK8_BRELC</name>
<feature type="compositionally biased region" description="Basic and acidic residues" evidence="2">
    <location>
        <begin position="419"/>
        <end position="454"/>
    </location>
</feature>
<dbReference type="Pfam" id="PF05794">
    <property type="entry name" value="Tcp11"/>
    <property type="match status" value="1"/>
</dbReference>
<sequence>MGHKTKSQCQIRLEARSRACCAPRSFATTRQLQAAELQSRIARANAIRAMYTRQLATRARARVQHAQDVARGMRAKRHEDSRRFRQSSVSKLDQAARRRHEQLAQLQLQCQQRAHLIVAKVELVRASQDNKAARARRTLAGQLAAAAYRRQTTQQQLLRRLNARWQSVEHVKARVAKVKFIQRWYRRHVANRTIATALQAVHMDVNDVVTCWRRMKHASFEACMKLVQQRSVVEAAQKLVHVLHVEATSGHCHASTWCRMRVRVLMMAGLIAWHPRAIMGPEWPSQRLAYAGKAMVQEMETLALCLSASQRLQELSKCVARFSARFVFYSEAFARWKARDAQRLTTELLQSYRELMRVSNKYERQAEETPSGGDGVHELRRQTQRQLGQVKEALERLGGRKKTMQQLEELTRTMADEAAKGHVADCDSSHVEVDSSHVEADSSHVKADSSHVEADSSPLEVASSLLEADSSPFDTDSSHGDTGSTLCPSRHEATQEMEANGTDGSTVETNTREALDLNEVLLSDAALVHELIFNPQYQTVRDKDIETSAAMMTSTQSVATLAVRVREAMTRAFWDRVVAMNDVATLLARTEELRLSFRKALGGGYGSTLGARSRLLANEVDSALEASRLAEMMQDPLRHASLLEARCTTVLDVIERAEAPARLERTRHFRSEWVHQIASNKLPPIELLVTFLAFAFDKVDELQTDVLNAHYNFLGQYLQRHGVDWEQKMMQAQLSKNRGNLESAFPFTNKWLNMEGRAYCLRDDIAKTEVDLLRQADGKALKRLLRACIWTLVIKHIDGTAERVWPETFALDIARIRACRDTIDRIAIVSSLVAVVQDVGAFPGFKMSKFLNLLGQKLNVLLCSNGVSKAQVVAQVVTDLQQFRNEKLTKEGQHLEKRLLGSFAVDDVVRQLFFSRVARAIESALLPVFEKRADLHFSLAPFATDIYDASVELRRLVEHNERVYATVYNVMMKQVVDSALADYKS</sequence>
<reference evidence="3 4" key="1">
    <citation type="journal article" date="2021" name="Genome Biol.">
        <title>AFLAP: assembly-free linkage analysis pipeline using k-mers from genome sequencing data.</title>
        <authorList>
            <person name="Fletcher K."/>
            <person name="Zhang L."/>
            <person name="Gil J."/>
            <person name="Han R."/>
            <person name="Cavanaugh K."/>
            <person name="Michelmore R."/>
        </authorList>
    </citation>
    <scope>NUCLEOTIDE SEQUENCE [LARGE SCALE GENOMIC DNA]</scope>
    <source>
        <strain evidence="3 4">SF5</strain>
    </source>
</reference>
<feature type="region of interest" description="Disordered" evidence="2">
    <location>
        <begin position="469"/>
        <end position="488"/>
    </location>
</feature>
<dbReference type="RefSeq" id="XP_067816159.1">
    <property type="nucleotide sequence ID" value="XM_067966445.1"/>
</dbReference>
<dbReference type="Proteomes" id="UP000294530">
    <property type="component" value="Unassembled WGS sequence"/>
</dbReference>
<evidence type="ECO:0000256" key="2">
    <source>
        <dbReference type="SAM" id="MobiDB-lite"/>
    </source>
</evidence>
<dbReference type="OrthoDB" id="276323at2759"/>
<evidence type="ECO:0000313" key="4">
    <source>
        <dbReference type="Proteomes" id="UP000294530"/>
    </source>
</evidence>
<keyword evidence="4" id="KW-1185">Reference proteome</keyword>
<dbReference type="PANTHER" id="PTHR12832:SF11">
    <property type="entry name" value="LD23868P"/>
    <property type="match status" value="1"/>
</dbReference>
<accession>A0A976ICK8</accession>
<dbReference type="GO" id="GO:0007165">
    <property type="term" value="P:signal transduction"/>
    <property type="evidence" value="ECO:0007669"/>
    <property type="project" value="TreeGrafter"/>
</dbReference>
<dbReference type="KEGG" id="blac:94352116"/>
<protein>
    <submittedName>
        <fullName evidence="3">Uncharacterized protein</fullName>
    </submittedName>
</protein>
<feature type="region of interest" description="Disordered" evidence="2">
    <location>
        <begin position="69"/>
        <end position="96"/>
    </location>
</feature>
<proteinExistence type="inferred from homology"/>
<feature type="region of interest" description="Disordered" evidence="2">
    <location>
        <begin position="419"/>
        <end position="459"/>
    </location>
</feature>
<dbReference type="GeneID" id="94352116"/>